<dbReference type="InParanoid" id="A0A165FJ75"/>
<accession>A0A165FJ75</accession>
<evidence type="ECO:0000313" key="2">
    <source>
        <dbReference type="EMBL" id="KZV89087.1"/>
    </source>
</evidence>
<dbReference type="EMBL" id="KV426082">
    <property type="protein sequence ID" value="KZV89087.1"/>
    <property type="molecule type" value="Genomic_DNA"/>
</dbReference>
<evidence type="ECO:0000256" key="1">
    <source>
        <dbReference type="SAM" id="MobiDB-lite"/>
    </source>
</evidence>
<name>A0A165FJ75_EXIGL</name>
<sequence length="130" mass="14464">MQRDDALQDPQLNDEEHERDAAGERDIEARLATIGIVDESSRRAAQEWRELAPIVVVGSRQFSRPVAWCSWSEDDASRLATGRVDVGFAMAARRRWAVHGVRVSDTGPAVESLGRLNALLPPRAFEVDVE</sequence>
<dbReference type="AlphaFoldDB" id="A0A165FJ75"/>
<feature type="region of interest" description="Disordered" evidence="1">
    <location>
        <begin position="1"/>
        <end position="24"/>
    </location>
</feature>
<feature type="compositionally biased region" description="Basic and acidic residues" evidence="1">
    <location>
        <begin position="14"/>
        <end position="24"/>
    </location>
</feature>
<gene>
    <name evidence="2" type="ORF">EXIGLDRAFT_696160</name>
</gene>
<reference evidence="2 3" key="1">
    <citation type="journal article" date="2016" name="Mol. Biol. Evol.">
        <title>Comparative Genomics of Early-Diverging Mushroom-Forming Fungi Provides Insights into the Origins of Lignocellulose Decay Capabilities.</title>
        <authorList>
            <person name="Nagy L.G."/>
            <person name="Riley R."/>
            <person name="Tritt A."/>
            <person name="Adam C."/>
            <person name="Daum C."/>
            <person name="Floudas D."/>
            <person name="Sun H."/>
            <person name="Yadav J.S."/>
            <person name="Pangilinan J."/>
            <person name="Larsson K.H."/>
            <person name="Matsuura K."/>
            <person name="Barry K."/>
            <person name="Labutti K."/>
            <person name="Kuo R."/>
            <person name="Ohm R.A."/>
            <person name="Bhattacharya S.S."/>
            <person name="Shirouzu T."/>
            <person name="Yoshinaga Y."/>
            <person name="Martin F.M."/>
            <person name="Grigoriev I.V."/>
            <person name="Hibbett D.S."/>
        </authorList>
    </citation>
    <scope>NUCLEOTIDE SEQUENCE [LARGE SCALE GENOMIC DNA]</scope>
    <source>
        <strain evidence="2 3">HHB12029</strain>
    </source>
</reference>
<keyword evidence="3" id="KW-1185">Reference proteome</keyword>
<proteinExistence type="predicted"/>
<organism evidence="2 3">
    <name type="scientific">Exidia glandulosa HHB12029</name>
    <dbReference type="NCBI Taxonomy" id="1314781"/>
    <lineage>
        <taxon>Eukaryota</taxon>
        <taxon>Fungi</taxon>
        <taxon>Dikarya</taxon>
        <taxon>Basidiomycota</taxon>
        <taxon>Agaricomycotina</taxon>
        <taxon>Agaricomycetes</taxon>
        <taxon>Auriculariales</taxon>
        <taxon>Exidiaceae</taxon>
        <taxon>Exidia</taxon>
    </lineage>
</organism>
<protein>
    <submittedName>
        <fullName evidence="2">Uncharacterized protein</fullName>
    </submittedName>
</protein>
<dbReference type="Proteomes" id="UP000077266">
    <property type="component" value="Unassembled WGS sequence"/>
</dbReference>
<evidence type="ECO:0000313" key="3">
    <source>
        <dbReference type="Proteomes" id="UP000077266"/>
    </source>
</evidence>